<dbReference type="Gene3D" id="1.25.40.10">
    <property type="entry name" value="Tetratricopeptide repeat domain"/>
    <property type="match status" value="2"/>
</dbReference>
<dbReference type="Pfam" id="PF03221">
    <property type="entry name" value="HTH_Tnp_Tc5"/>
    <property type="match status" value="1"/>
</dbReference>
<keyword evidence="3" id="KW-0812">Transmembrane</keyword>
<dbReference type="GO" id="GO:0048312">
    <property type="term" value="P:intracellular distribution of mitochondria"/>
    <property type="evidence" value="ECO:0007669"/>
    <property type="project" value="TreeGrafter"/>
</dbReference>
<feature type="compositionally biased region" description="Polar residues" evidence="2">
    <location>
        <begin position="693"/>
        <end position="703"/>
    </location>
</feature>
<evidence type="ECO:0000313" key="5">
    <source>
        <dbReference type="EMBL" id="CAF3645468.1"/>
    </source>
</evidence>
<evidence type="ECO:0000256" key="2">
    <source>
        <dbReference type="SAM" id="MobiDB-lite"/>
    </source>
</evidence>
<dbReference type="AlphaFoldDB" id="A0A818R6J0"/>
<feature type="region of interest" description="Disordered" evidence="2">
    <location>
        <begin position="356"/>
        <end position="379"/>
    </location>
</feature>
<feature type="compositionally biased region" description="Acidic residues" evidence="2">
    <location>
        <begin position="357"/>
        <end position="372"/>
    </location>
</feature>
<evidence type="ECO:0000313" key="6">
    <source>
        <dbReference type="Proteomes" id="UP000663833"/>
    </source>
</evidence>
<keyword evidence="1" id="KW-0238">DNA-binding</keyword>
<keyword evidence="3" id="KW-0472">Membrane</keyword>
<dbReference type="EMBL" id="CAJNYD010004865">
    <property type="protein sequence ID" value="CAF3645468.1"/>
    <property type="molecule type" value="Genomic_DNA"/>
</dbReference>
<feature type="transmembrane region" description="Helical" evidence="3">
    <location>
        <begin position="732"/>
        <end position="752"/>
    </location>
</feature>
<name>A0A818R6J0_9BILA</name>
<dbReference type="PANTHER" id="PTHR12601:SF6">
    <property type="entry name" value="CLUSTERED MITOCHONDRIA PROTEIN HOMOLOG"/>
    <property type="match status" value="1"/>
</dbReference>
<comment type="caution">
    <text evidence="5">The sequence shown here is derived from an EMBL/GenBank/DDBJ whole genome shotgun (WGS) entry which is preliminary data.</text>
</comment>
<dbReference type="Pfam" id="PF03184">
    <property type="entry name" value="DDE_1"/>
    <property type="match status" value="1"/>
</dbReference>
<dbReference type="Proteomes" id="UP000663833">
    <property type="component" value="Unassembled WGS sequence"/>
</dbReference>
<dbReference type="InterPro" id="IPR004875">
    <property type="entry name" value="DDE_SF_endonuclease_dom"/>
</dbReference>
<dbReference type="PANTHER" id="PTHR12601">
    <property type="entry name" value="EUKARYOTIC TRANSLATION INITIATION FACTOR 3 SUBUNIT EIF-3"/>
    <property type="match status" value="1"/>
</dbReference>
<feature type="domain" description="HTH CENPB-type" evidence="4">
    <location>
        <begin position="5"/>
        <end position="78"/>
    </location>
</feature>
<protein>
    <recommendedName>
        <fullName evidence="4">HTH CENPB-type domain-containing protein</fullName>
    </recommendedName>
</protein>
<dbReference type="InterPro" id="IPR011990">
    <property type="entry name" value="TPR-like_helical_dom_sf"/>
</dbReference>
<dbReference type="Pfam" id="PF13424">
    <property type="entry name" value="TPR_12"/>
    <property type="match status" value="1"/>
</dbReference>
<evidence type="ECO:0000256" key="3">
    <source>
        <dbReference type="SAM" id="Phobius"/>
    </source>
</evidence>
<evidence type="ECO:0000256" key="1">
    <source>
        <dbReference type="ARBA" id="ARBA00023125"/>
    </source>
</evidence>
<proteinExistence type="predicted"/>
<keyword evidence="3" id="KW-1133">Transmembrane helix</keyword>
<dbReference type="InterPro" id="IPR006600">
    <property type="entry name" value="HTH_CenpB_DNA-bd_dom"/>
</dbReference>
<gene>
    <name evidence="5" type="ORF">LUA448_LOCUS32686</name>
</gene>
<sequence>MLMILSVRELADNYKISKSSAANILRRSEELLADYSSNCNREKVRQVAEELGYTSETFKASNGWLEKFRNRHAISFRTINGESASVDNSTVEEWTQRLSTILDGFDENGVYNVGETGLFYLATPDRALALSKEECKGGNKSKERLAILLCLNLTGTEKLKPVLIGKSQRPRCFKNITMSKLPVTWLSNRTAWMTCNLFTDWLIAINNQMRKKNRKMLLFIDNAPCHVINHDLSNIKIVFFPRNATSKCQPLDQGVIHSFKCYYRQKLVKHISAQCTQAQTADQISITVLDANKWIDLSWKNVTENTITNGFRAAVHLRIGGSQLTAVEFVGIDSCIPTFNEWNDSEHLKTYIQVTQDDNEEEEEDEEEEEALLEQPPNLSEAPEMMRKLHLFSSIEQPQLHNLISDLESHLIDIYLHSKAPTDAYQFFTSGQQKLQKGLLREGFELISEAHKLLNKVYGPMHPEICMCLRLLARLNYIMGNYQEALITQRKAVMMAERVLGIDHPQPATEYIHIALYSFANGLSMNASKLLCRARYIILTCCGENHPQISLIDSNLGLILLSYGDYENALNFYGTRSLKVALSHHLCARIQSYRGDFRSALNSEREAYQIYKLQLGDEHERTRESAQILKHLTEQAVVLQKRINNAVNGQLLVIPSLTQYFGFEKKILSKSMEDANTESMVCEPDIRGDNQSRIRGNTNSSMRGGTRSIIRGGKKSSIRRDDRPIILESMRLSKGILIPTKFIFYFILFYILPRRDKPDYHDLFVREASIIGDIRDKRFFMSDLCKFDIIRTIRGIEAVNVHIIDRAVNSISKLPKIPKKKQATEQNQVSTDFFRSTITDLFREALKKTK</sequence>
<reference evidence="5" key="1">
    <citation type="submission" date="2021-02" db="EMBL/GenBank/DDBJ databases">
        <authorList>
            <person name="Nowell W R."/>
        </authorList>
    </citation>
    <scope>NUCLEOTIDE SEQUENCE</scope>
</reference>
<dbReference type="PROSITE" id="PS51253">
    <property type="entry name" value="HTH_CENPB"/>
    <property type="match status" value="1"/>
</dbReference>
<accession>A0A818R6J0</accession>
<feature type="region of interest" description="Disordered" evidence="2">
    <location>
        <begin position="684"/>
        <end position="709"/>
    </location>
</feature>
<organism evidence="5 6">
    <name type="scientific">Rotaria socialis</name>
    <dbReference type="NCBI Taxonomy" id="392032"/>
    <lineage>
        <taxon>Eukaryota</taxon>
        <taxon>Metazoa</taxon>
        <taxon>Spiralia</taxon>
        <taxon>Gnathifera</taxon>
        <taxon>Rotifera</taxon>
        <taxon>Eurotatoria</taxon>
        <taxon>Bdelloidea</taxon>
        <taxon>Philodinida</taxon>
        <taxon>Philodinidae</taxon>
        <taxon>Rotaria</taxon>
    </lineage>
</organism>
<dbReference type="SUPFAM" id="SSF48452">
    <property type="entry name" value="TPR-like"/>
    <property type="match status" value="2"/>
</dbReference>
<dbReference type="GO" id="GO:0003729">
    <property type="term" value="F:mRNA binding"/>
    <property type="evidence" value="ECO:0007669"/>
    <property type="project" value="TreeGrafter"/>
</dbReference>
<dbReference type="Gene3D" id="1.10.10.60">
    <property type="entry name" value="Homeodomain-like"/>
    <property type="match status" value="1"/>
</dbReference>
<dbReference type="GO" id="GO:0005737">
    <property type="term" value="C:cytoplasm"/>
    <property type="evidence" value="ECO:0007669"/>
    <property type="project" value="TreeGrafter"/>
</dbReference>
<dbReference type="GO" id="GO:0003677">
    <property type="term" value="F:DNA binding"/>
    <property type="evidence" value="ECO:0007669"/>
    <property type="project" value="UniProtKB-KW"/>
</dbReference>
<dbReference type="FunFam" id="1.25.40.10:FF:002593">
    <property type="entry name" value="Uncharacterized protein"/>
    <property type="match status" value="1"/>
</dbReference>
<evidence type="ECO:0000259" key="4">
    <source>
        <dbReference type="PROSITE" id="PS51253"/>
    </source>
</evidence>
<dbReference type="InterPro" id="IPR027523">
    <property type="entry name" value="CLU_prot"/>
</dbReference>